<evidence type="ECO:0000313" key="2">
    <source>
        <dbReference type="Proteomes" id="UP001516400"/>
    </source>
</evidence>
<sequence length="72" mass="7969">MKQQLKNASLLIWPIISSLLSNEIKNSVDAVDSIICLLSTSENRKKRMAGIHTARSIHYGAIWPKSEGGYAN</sequence>
<proteinExistence type="predicted"/>
<dbReference type="EMBL" id="JABFTP020000185">
    <property type="protein sequence ID" value="KAL3287937.1"/>
    <property type="molecule type" value="Genomic_DNA"/>
</dbReference>
<organism evidence="1 2">
    <name type="scientific">Cryptolaemus montrouzieri</name>
    <dbReference type="NCBI Taxonomy" id="559131"/>
    <lineage>
        <taxon>Eukaryota</taxon>
        <taxon>Metazoa</taxon>
        <taxon>Ecdysozoa</taxon>
        <taxon>Arthropoda</taxon>
        <taxon>Hexapoda</taxon>
        <taxon>Insecta</taxon>
        <taxon>Pterygota</taxon>
        <taxon>Neoptera</taxon>
        <taxon>Endopterygota</taxon>
        <taxon>Coleoptera</taxon>
        <taxon>Polyphaga</taxon>
        <taxon>Cucujiformia</taxon>
        <taxon>Coccinelloidea</taxon>
        <taxon>Coccinellidae</taxon>
        <taxon>Scymninae</taxon>
        <taxon>Scymnini</taxon>
        <taxon>Cryptolaemus</taxon>
    </lineage>
</organism>
<dbReference type="Proteomes" id="UP001516400">
    <property type="component" value="Unassembled WGS sequence"/>
</dbReference>
<gene>
    <name evidence="1" type="ORF">HHI36_002393</name>
</gene>
<dbReference type="AlphaFoldDB" id="A0ABD2PB59"/>
<keyword evidence="2" id="KW-1185">Reference proteome</keyword>
<evidence type="ECO:0000313" key="1">
    <source>
        <dbReference type="EMBL" id="KAL3287937.1"/>
    </source>
</evidence>
<accession>A0ABD2PB59</accession>
<comment type="caution">
    <text evidence="1">The sequence shown here is derived from an EMBL/GenBank/DDBJ whole genome shotgun (WGS) entry which is preliminary data.</text>
</comment>
<protein>
    <submittedName>
        <fullName evidence="1">Uncharacterized protein</fullName>
    </submittedName>
</protein>
<name>A0ABD2PB59_9CUCU</name>
<reference evidence="1 2" key="1">
    <citation type="journal article" date="2021" name="BMC Biol.">
        <title>Horizontally acquired antibacterial genes associated with adaptive radiation of ladybird beetles.</title>
        <authorList>
            <person name="Li H.S."/>
            <person name="Tang X.F."/>
            <person name="Huang Y.H."/>
            <person name="Xu Z.Y."/>
            <person name="Chen M.L."/>
            <person name="Du X.Y."/>
            <person name="Qiu B.Y."/>
            <person name="Chen P.T."/>
            <person name="Zhang W."/>
            <person name="Slipinski A."/>
            <person name="Escalona H.E."/>
            <person name="Waterhouse R.M."/>
            <person name="Zwick A."/>
            <person name="Pang H."/>
        </authorList>
    </citation>
    <scope>NUCLEOTIDE SEQUENCE [LARGE SCALE GENOMIC DNA]</scope>
    <source>
        <strain evidence="1">SYSU2018</strain>
    </source>
</reference>